<comment type="similarity">
    <text evidence="3">Belongs to the long-chain O-acyltransferase family.</text>
</comment>
<evidence type="ECO:0000256" key="1">
    <source>
        <dbReference type="ARBA" id="ARBA00004771"/>
    </source>
</evidence>
<dbReference type="SUPFAM" id="SSF52777">
    <property type="entry name" value="CoA-dependent acyltransferases"/>
    <property type="match status" value="2"/>
</dbReference>
<comment type="pathway">
    <text evidence="1">Glycerolipid metabolism; triacylglycerol biosynthesis.</text>
</comment>
<accession>A0A0B8N6U5</accession>
<organism evidence="13 16">
    <name type="scientific">Nocardia seriolae</name>
    <dbReference type="NCBI Taxonomy" id="37332"/>
    <lineage>
        <taxon>Bacteria</taxon>
        <taxon>Bacillati</taxon>
        <taxon>Actinomycetota</taxon>
        <taxon>Actinomycetes</taxon>
        <taxon>Mycobacteriales</taxon>
        <taxon>Nocardiaceae</taxon>
        <taxon>Nocardia</taxon>
    </lineage>
</organism>
<comment type="catalytic activity">
    <reaction evidence="10">
        <text>an acyl-CoA + a 1,2-diacyl-sn-glycerol = a triacyl-sn-glycerol + CoA</text>
        <dbReference type="Rhea" id="RHEA:10868"/>
        <dbReference type="ChEBI" id="CHEBI:17815"/>
        <dbReference type="ChEBI" id="CHEBI:57287"/>
        <dbReference type="ChEBI" id="CHEBI:58342"/>
        <dbReference type="ChEBI" id="CHEBI:64615"/>
        <dbReference type="EC" id="2.3.1.20"/>
    </reaction>
</comment>
<dbReference type="PANTHER" id="PTHR31650:SF1">
    <property type="entry name" value="WAX ESTER SYNTHASE_DIACYLGLYCEROL ACYLTRANSFERASE 4-RELATED"/>
    <property type="match status" value="1"/>
</dbReference>
<dbReference type="GO" id="GO:0005886">
    <property type="term" value="C:plasma membrane"/>
    <property type="evidence" value="ECO:0007669"/>
    <property type="project" value="TreeGrafter"/>
</dbReference>
<keyword evidence="5" id="KW-0444">Lipid biosynthesis</keyword>
<dbReference type="Gene3D" id="3.30.559.30">
    <property type="entry name" value="Nonribosomal peptide synthetase, condensation domain"/>
    <property type="match status" value="1"/>
</dbReference>
<dbReference type="OrthoDB" id="9810950at2"/>
<dbReference type="GeneID" id="93369928"/>
<reference evidence="15" key="1">
    <citation type="submission" date="2015-07" db="EMBL/GenBank/DDBJ databases">
        <title>Nocardia seriolae U-1 whole genome shotgun sequence.</title>
        <authorList>
            <person name="Imajoh M."/>
            <person name="Fukumoto Y."/>
            <person name="Sukeda M."/>
            <person name="Yamane J."/>
            <person name="Yamasaki K."/>
            <person name="Shimizu M."/>
            <person name="Ohnishi K."/>
            <person name="Oshima S."/>
        </authorList>
    </citation>
    <scope>NUCLEOTIDE SEQUENCE [LARGE SCALE GENOMIC DNA]</scope>
    <source>
        <strain evidence="15">U-1</strain>
    </source>
</reference>
<proteinExistence type="inferred from homology"/>
<reference evidence="13 16" key="3">
    <citation type="submission" date="2016-10" db="EMBL/GenBank/DDBJ databases">
        <title>Genome sequence of Nocardia seriolae strain EM150506, isolated from Anguila japonica.</title>
        <authorList>
            <person name="Han H.-J."/>
        </authorList>
    </citation>
    <scope>NUCLEOTIDE SEQUENCE [LARGE SCALE GENOMIC DNA]</scope>
    <source>
        <strain evidence="13 16">EM150506</strain>
    </source>
</reference>
<evidence type="ECO:0000259" key="12">
    <source>
        <dbReference type="Pfam" id="PF06974"/>
    </source>
</evidence>
<dbReference type="GO" id="GO:0019432">
    <property type="term" value="P:triglyceride biosynthetic process"/>
    <property type="evidence" value="ECO:0007669"/>
    <property type="project" value="UniProtKB-UniPathway"/>
</dbReference>
<feature type="domain" description="O-acyltransferase WSD1 C-terminal" evidence="12">
    <location>
        <begin position="312"/>
        <end position="454"/>
    </location>
</feature>
<evidence type="ECO:0000313" key="16">
    <source>
        <dbReference type="Proteomes" id="UP000180166"/>
    </source>
</evidence>
<dbReference type="InterPro" id="IPR023213">
    <property type="entry name" value="CAT-like_dom_sf"/>
</dbReference>
<dbReference type="Pfam" id="PF06974">
    <property type="entry name" value="WS_DGAT_C"/>
    <property type="match status" value="1"/>
</dbReference>
<keyword evidence="15" id="KW-1185">Reference proteome</keyword>
<feature type="domain" description="O-acyltransferase WSD1-like N-terminal" evidence="11">
    <location>
        <begin position="27"/>
        <end position="272"/>
    </location>
</feature>
<dbReference type="GO" id="GO:0001666">
    <property type="term" value="P:response to hypoxia"/>
    <property type="evidence" value="ECO:0007669"/>
    <property type="project" value="TreeGrafter"/>
</dbReference>
<dbReference type="Proteomes" id="UP000180166">
    <property type="component" value="Chromosome"/>
</dbReference>
<dbReference type="InterPro" id="IPR045034">
    <property type="entry name" value="O-acyltransferase_WSD1-like"/>
</dbReference>
<keyword evidence="6 13" id="KW-0808">Transferase</keyword>
<dbReference type="RefSeq" id="WP_081985963.1">
    <property type="nucleotide sequence ID" value="NZ_AP017900.1"/>
</dbReference>
<dbReference type="KEGG" id="nsr:NS506_07036"/>
<reference evidence="14 15" key="2">
    <citation type="journal article" date="2016" name="Genome Announc.">
        <title>Draft Genome Sequence of Erythromycin- and Oxytetracycline-Sensitive Nocardia seriolae Strain U-1 (NBRC 110359).</title>
        <authorList>
            <person name="Imajoh M."/>
            <person name="Sukeda M."/>
            <person name="Shimizu M."/>
            <person name="Yamane J."/>
            <person name="Ohnishi K."/>
            <person name="Oshima S."/>
        </authorList>
    </citation>
    <scope>NUCLEOTIDE SEQUENCE [LARGE SCALE GENOMIC DNA]</scope>
    <source>
        <strain evidence="14 15">U-1</strain>
    </source>
</reference>
<evidence type="ECO:0000256" key="6">
    <source>
        <dbReference type="ARBA" id="ARBA00022679"/>
    </source>
</evidence>
<evidence type="ECO:0000313" key="15">
    <source>
        <dbReference type="Proteomes" id="UP000037179"/>
    </source>
</evidence>
<protein>
    <recommendedName>
        <fullName evidence="4">diacylglycerol O-acyltransferase</fullName>
        <ecNumber evidence="4">2.3.1.20</ecNumber>
    </recommendedName>
</protein>
<dbReference type="EC" id="2.3.1.20" evidence="4"/>
<keyword evidence="8" id="KW-0443">Lipid metabolism</keyword>
<dbReference type="Gene3D" id="3.30.559.10">
    <property type="entry name" value="Chloramphenicol acetyltransferase-like domain"/>
    <property type="match status" value="1"/>
</dbReference>
<dbReference type="AlphaFoldDB" id="A0A0B8N6U5"/>
<sequence length="465" mass="50455">MDHTTPTTLPANGRAHGDLLAPIERASATDRAFLAMDTGPAPEQFGVVLMLDHADSIDLDRTRQLIAERIDSVPRLRQRLIRTPLGCGAPIWVDDPRFDLRNHVRTMQCPVPGDEQAMLDLALSVIMNPLPKTAPLWAAVLITGLTDRQRALVVVLHHVLADGIGGLAVLTDLIDTRPRPARHDFPRPEPTAPALARDALIVRWRSLRGATRSLRLLRASLHAAGGLRPSRVVPGSLTQRTGPRLRLALVRADVTALRTCAHRYDATTNDAVLVAVAAALHHVLRNHGESVDPIVATVPVSGRPHDTTPGVGNMVAPMLISIPTDGAVAQRLRNVADQVHTLRDAATGPPPIATLGWLFRPMAALGVFRWYMNHQHRFHTLISHVRGPSQQMSFGGSTITSAIPIGVGPGGNTPVYFEVLSYADTLTVTIAADPDHFPYLAELADAVRTEFDRMLGDHPRPQPLT</sequence>
<dbReference type="GO" id="GO:0006071">
    <property type="term" value="P:glycerol metabolic process"/>
    <property type="evidence" value="ECO:0007669"/>
    <property type="project" value="UniProtKB-KW"/>
</dbReference>
<dbReference type="GO" id="GO:0071731">
    <property type="term" value="P:response to nitric oxide"/>
    <property type="evidence" value="ECO:0007669"/>
    <property type="project" value="TreeGrafter"/>
</dbReference>
<dbReference type="EMBL" id="BBYQ01000058">
    <property type="protein sequence ID" value="GAP29553.1"/>
    <property type="molecule type" value="Genomic_DNA"/>
</dbReference>
<dbReference type="GO" id="GO:0004144">
    <property type="term" value="F:diacylglycerol O-acyltransferase activity"/>
    <property type="evidence" value="ECO:0007669"/>
    <property type="project" value="UniProtKB-EC"/>
</dbReference>
<evidence type="ECO:0000256" key="7">
    <source>
        <dbReference type="ARBA" id="ARBA00022798"/>
    </source>
</evidence>
<evidence type="ECO:0000256" key="8">
    <source>
        <dbReference type="ARBA" id="ARBA00023098"/>
    </source>
</evidence>
<evidence type="ECO:0000259" key="11">
    <source>
        <dbReference type="Pfam" id="PF03007"/>
    </source>
</evidence>
<evidence type="ECO:0000256" key="2">
    <source>
        <dbReference type="ARBA" id="ARBA00005189"/>
    </source>
</evidence>
<evidence type="ECO:0000256" key="5">
    <source>
        <dbReference type="ARBA" id="ARBA00022516"/>
    </source>
</evidence>
<dbReference type="PANTHER" id="PTHR31650">
    <property type="entry name" value="O-ACYLTRANSFERASE (WSD1-LIKE) FAMILY PROTEIN"/>
    <property type="match status" value="1"/>
</dbReference>
<dbReference type="InterPro" id="IPR004255">
    <property type="entry name" value="O-acyltransferase_WSD1_N"/>
</dbReference>
<evidence type="ECO:0000313" key="14">
    <source>
        <dbReference type="EMBL" id="GAP29553.1"/>
    </source>
</evidence>
<keyword evidence="7" id="KW-0319">Glycerol metabolism</keyword>
<evidence type="ECO:0000256" key="10">
    <source>
        <dbReference type="ARBA" id="ARBA00048109"/>
    </source>
</evidence>
<evidence type="ECO:0000313" key="13">
    <source>
        <dbReference type="EMBL" id="APB01063.1"/>
    </source>
</evidence>
<dbReference type="Pfam" id="PF03007">
    <property type="entry name" value="WS_DGAT_cat"/>
    <property type="match status" value="1"/>
</dbReference>
<dbReference type="GO" id="GO:0051701">
    <property type="term" value="P:biological process involved in interaction with host"/>
    <property type="evidence" value="ECO:0007669"/>
    <property type="project" value="TreeGrafter"/>
</dbReference>
<evidence type="ECO:0000256" key="9">
    <source>
        <dbReference type="ARBA" id="ARBA00023315"/>
    </source>
</evidence>
<evidence type="ECO:0000256" key="4">
    <source>
        <dbReference type="ARBA" id="ARBA00013244"/>
    </source>
</evidence>
<dbReference type="EMBL" id="CP017839">
    <property type="protein sequence ID" value="APB01063.1"/>
    <property type="molecule type" value="Genomic_DNA"/>
</dbReference>
<dbReference type="InterPro" id="IPR009721">
    <property type="entry name" value="O-acyltransferase_WSD1_C"/>
</dbReference>
<dbReference type="Proteomes" id="UP000037179">
    <property type="component" value="Unassembled WGS sequence"/>
</dbReference>
<comment type="pathway">
    <text evidence="2">Lipid metabolism.</text>
</comment>
<gene>
    <name evidence="13" type="ORF">NS506_07036</name>
    <name evidence="14" type="ORF">NSK11_contig00058-0047</name>
</gene>
<evidence type="ECO:0000256" key="3">
    <source>
        <dbReference type="ARBA" id="ARBA00009587"/>
    </source>
</evidence>
<name>A0A0B8N6U5_9NOCA</name>
<keyword evidence="9 13" id="KW-0012">Acyltransferase</keyword>